<dbReference type="EMBL" id="JACHKF010000001">
    <property type="protein sequence ID" value="MBB6564441.1"/>
    <property type="molecule type" value="Genomic_DNA"/>
</dbReference>
<comment type="caution">
    <text evidence="2">The sequence shown here is derived from an EMBL/GenBank/DDBJ whole genome shotgun (WGS) entry which is preliminary data.</text>
</comment>
<evidence type="ECO:0000313" key="4">
    <source>
        <dbReference type="Proteomes" id="UP000553957"/>
    </source>
</evidence>
<keyword evidence="3" id="KW-1185">Reference proteome</keyword>
<sequence>MIVAVHVGVALARPPREDVIVRVVVAAESDTEARLVACQLAAANRRVAMPVSAEIVSVISL</sequence>
<dbReference type="AlphaFoldDB" id="A0A7Y4L7T1"/>
<proteinExistence type="predicted"/>
<reference evidence="2 3" key="1">
    <citation type="submission" date="2020-05" db="EMBL/GenBank/DDBJ databases">
        <title>Genome sequence of Kribbella sandramycini ATCC 39419.</title>
        <authorList>
            <person name="Maclea K.S."/>
            <person name="Fair J.L."/>
        </authorList>
    </citation>
    <scope>NUCLEOTIDE SEQUENCE [LARGE SCALE GENOMIC DNA]</scope>
    <source>
        <strain evidence="2 3">ATCC 39419</strain>
    </source>
</reference>
<evidence type="ECO:0000313" key="3">
    <source>
        <dbReference type="Proteomes" id="UP000534306"/>
    </source>
</evidence>
<dbReference type="EMBL" id="JABJRC010000018">
    <property type="protein sequence ID" value="NOL45898.1"/>
    <property type="molecule type" value="Genomic_DNA"/>
</dbReference>
<dbReference type="Proteomes" id="UP000534306">
    <property type="component" value="Unassembled WGS sequence"/>
</dbReference>
<dbReference type="Proteomes" id="UP000553957">
    <property type="component" value="Unassembled WGS sequence"/>
</dbReference>
<name>A0A7Y4L7T1_9ACTN</name>
<gene>
    <name evidence="1" type="ORF">HNR71_000078</name>
    <name evidence="2" type="ORF">HPO96_37200</name>
</gene>
<dbReference type="RefSeq" id="WP_171679195.1">
    <property type="nucleotide sequence ID" value="NZ_BAAAGT010000022.1"/>
</dbReference>
<organism evidence="2 3">
    <name type="scientific">Kribbella sandramycini</name>
    <dbReference type="NCBI Taxonomy" id="60450"/>
    <lineage>
        <taxon>Bacteria</taxon>
        <taxon>Bacillati</taxon>
        <taxon>Actinomycetota</taxon>
        <taxon>Actinomycetes</taxon>
        <taxon>Propionibacteriales</taxon>
        <taxon>Kribbellaceae</taxon>
        <taxon>Kribbella</taxon>
    </lineage>
</organism>
<reference evidence="1 4" key="2">
    <citation type="submission" date="2020-08" db="EMBL/GenBank/DDBJ databases">
        <title>Sequencing the genomes of 1000 actinobacteria strains.</title>
        <authorList>
            <person name="Klenk H.-P."/>
        </authorList>
    </citation>
    <scope>NUCLEOTIDE SEQUENCE [LARGE SCALE GENOMIC DNA]</scope>
    <source>
        <strain evidence="1 4">DSM 15626</strain>
    </source>
</reference>
<accession>A0A7Y4L7T1</accession>
<evidence type="ECO:0000313" key="1">
    <source>
        <dbReference type="EMBL" id="MBB6564441.1"/>
    </source>
</evidence>
<protein>
    <submittedName>
        <fullName evidence="2">Uncharacterized protein</fullName>
    </submittedName>
</protein>
<evidence type="ECO:0000313" key="2">
    <source>
        <dbReference type="EMBL" id="NOL45898.1"/>
    </source>
</evidence>